<evidence type="ECO:0008006" key="4">
    <source>
        <dbReference type="Google" id="ProtNLM"/>
    </source>
</evidence>
<reference evidence="2 3" key="1">
    <citation type="submission" date="2019-02" db="EMBL/GenBank/DDBJ databases">
        <title>Genomic data mining of an Antarctic deep-sea actinobacterium, Janibacterlimosus P3-3-X1.</title>
        <authorList>
            <person name="Liao L."/>
            <person name="Chen B."/>
        </authorList>
    </citation>
    <scope>NUCLEOTIDE SEQUENCE [LARGE SCALE GENOMIC DNA]</scope>
    <source>
        <strain evidence="2 3">P3-3-X1</strain>
    </source>
</reference>
<dbReference type="Gene3D" id="1.10.287.1060">
    <property type="entry name" value="ESAT-6-like"/>
    <property type="match status" value="1"/>
</dbReference>
<dbReference type="SUPFAM" id="SSF140453">
    <property type="entry name" value="EsxAB dimer-like"/>
    <property type="match status" value="1"/>
</dbReference>
<accession>A0A4P6MWH3</accession>
<dbReference type="STRING" id="1216970.GCA_001570985_01828"/>
<keyword evidence="3" id="KW-1185">Reference proteome</keyword>
<name>A0A4P6MWH3_9MICO</name>
<protein>
    <recommendedName>
        <fullName evidence="4">WXG100 family type VII secretion target</fullName>
    </recommendedName>
</protein>
<dbReference type="Proteomes" id="UP000290408">
    <property type="component" value="Chromosome"/>
</dbReference>
<organism evidence="2 3">
    <name type="scientific">Janibacter limosus</name>
    <dbReference type="NCBI Taxonomy" id="53458"/>
    <lineage>
        <taxon>Bacteria</taxon>
        <taxon>Bacillati</taxon>
        <taxon>Actinomycetota</taxon>
        <taxon>Actinomycetes</taxon>
        <taxon>Micrococcales</taxon>
        <taxon>Intrasporangiaceae</taxon>
        <taxon>Janibacter</taxon>
    </lineage>
</organism>
<sequence>MTPPLSHGADTDRLDLIAGSLQQEARRLTSAGEQGTGMMRILEDAWQGSDVEQFSADWTTSRQQVERAAQQLQDVVTQLRREAQDQRAGSEGGGSPAAPDGPVRPDDNDARDGFWSALRRLFGQDPWTPREDPGADNVELPEGADRDDPIVQEMLATPSGRATLDWMARNDIEIIHDPNQTGAVYDAGRNAMIIGEGYANSSTIVHESSHAQWDAEDRNASITETPREDYVANSLRDETEAVASEVLYAKEQREAGMDVPVQRAEADYDAAYDAAIEGGSTPDEAARAGEDAIYALFTSGYYETSNTGDSYPDYYGNAWDNAN</sequence>
<dbReference type="AlphaFoldDB" id="A0A4P6MWH3"/>
<evidence type="ECO:0000313" key="3">
    <source>
        <dbReference type="Proteomes" id="UP000290408"/>
    </source>
</evidence>
<gene>
    <name evidence="2" type="ORF">EXU32_14535</name>
</gene>
<dbReference type="EMBL" id="CP036164">
    <property type="protein sequence ID" value="QBF47359.1"/>
    <property type="molecule type" value="Genomic_DNA"/>
</dbReference>
<proteinExistence type="predicted"/>
<dbReference type="OrthoDB" id="4854263at2"/>
<feature type="compositionally biased region" description="Basic and acidic residues" evidence="1">
    <location>
        <begin position="103"/>
        <end position="112"/>
    </location>
</feature>
<evidence type="ECO:0000256" key="1">
    <source>
        <dbReference type="SAM" id="MobiDB-lite"/>
    </source>
</evidence>
<feature type="region of interest" description="Disordered" evidence="1">
    <location>
        <begin position="80"/>
        <end position="148"/>
    </location>
</feature>
<dbReference type="RefSeq" id="WP_130630550.1">
    <property type="nucleotide sequence ID" value="NZ_CP036164.1"/>
</dbReference>
<dbReference type="KEGG" id="jli:EXU32_14535"/>
<dbReference type="InterPro" id="IPR036689">
    <property type="entry name" value="ESAT-6-like_sf"/>
</dbReference>
<evidence type="ECO:0000313" key="2">
    <source>
        <dbReference type="EMBL" id="QBF47359.1"/>
    </source>
</evidence>